<dbReference type="GO" id="GO:0010420">
    <property type="term" value="F:polyprenyldihydroxybenzoate methyltransferase activity"/>
    <property type="evidence" value="ECO:0007669"/>
    <property type="project" value="TreeGrafter"/>
</dbReference>
<keyword evidence="3" id="KW-1185">Reference proteome</keyword>
<dbReference type="SUPFAM" id="SSF53335">
    <property type="entry name" value="S-adenosyl-L-methionine-dependent methyltransferases"/>
    <property type="match status" value="1"/>
</dbReference>
<dbReference type="Proteomes" id="UP000241362">
    <property type="component" value="Unassembled WGS sequence"/>
</dbReference>
<reference evidence="2 3" key="1">
    <citation type="submission" date="2018-03" db="EMBL/GenBank/DDBJ databases">
        <title>Rhodobacter blasticus.</title>
        <authorList>
            <person name="Meyer T.E."/>
            <person name="Miller S."/>
            <person name="Lodha T."/>
            <person name="Gandham S."/>
            <person name="Chintalapati S."/>
            <person name="Chintalapati V.R."/>
        </authorList>
    </citation>
    <scope>NUCLEOTIDE SEQUENCE [LARGE SCALE GENOMIC DNA]</scope>
    <source>
        <strain evidence="2 3">DSM 2131</strain>
    </source>
</reference>
<dbReference type="InterPro" id="IPR041698">
    <property type="entry name" value="Methyltransf_25"/>
</dbReference>
<name>A0A2T4J632_FUSBL</name>
<dbReference type="AlphaFoldDB" id="A0A2T4J632"/>
<organism evidence="2 3">
    <name type="scientific">Fuscovulum blasticum DSM 2131</name>
    <dbReference type="NCBI Taxonomy" id="1188250"/>
    <lineage>
        <taxon>Bacteria</taxon>
        <taxon>Pseudomonadati</taxon>
        <taxon>Pseudomonadota</taxon>
        <taxon>Alphaproteobacteria</taxon>
        <taxon>Rhodobacterales</taxon>
        <taxon>Paracoccaceae</taxon>
        <taxon>Pseudogemmobacter</taxon>
    </lineage>
</organism>
<protein>
    <submittedName>
        <fullName evidence="2">SAM-dependent methyltransferase</fullName>
    </submittedName>
</protein>
<comment type="caution">
    <text evidence="2">The sequence shown here is derived from an EMBL/GenBank/DDBJ whole genome shotgun (WGS) entry which is preliminary data.</text>
</comment>
<dbReference type="PANTHER" id="PTHR43464">
    <property type="entry name" value="METHYLTRANSFERASE"/>
    <property type="match status" value="1"/>
</dbReference>
<gene>
    <name evidence="2" type="ORF">C5F44_14395</name>
</gene>
<keyword evidence="2" id="KW-0808">Transferase</keyword>
<dbReference type="Pfam" id="PF13649">
    <property type="entry name" value="Methyltransf_25"/>
    <property type="match status" value="1"/>
</dbReference>
<keyword evidence="2" id="KW-0489">Methyltransferase</keyword>
<dbReference type="Gene3D" id="3.40.50.150">
    <property type="entry name" value="Vaccinia Virus protein VP39"/>
    <property type="match status" value="1"/>
</dbReference>
<sequence length="179" mass="19030">MRRGSYPERPWIDRVARALPEGAAVLDLGCGSGHPVAADLLARGFGVTGLDVSEAMLDIARAALPAGCWLQGDMRALDLGRRFHAVIAWDSFFHLTGADQRALIPRIAAHLHPGGWFLFTAGPREGEVWGAVSGGPVFHASLSPAGYAAALEAAGLLPRQFVAEDPQTAGRSIWLARKD</sequence>
<evidence type="ECO:0000259" key="1">
    <source>
        <dbReference type="Pfam" id="PF13649"/>
    </source>
</evidence>
<dbReference type="EMBL" id="PZKE01000015">
    <property type="protein sequence ID" value="PTE13364.1"/>
    <property type="molecule type" value="Genomic_DNA"/>
</dbReference>
<dbReference type="InterPro" id="IPR029063">
    <property type="entry name" value="SAM-dependent_MTases_sf"/>
</dbReference>
<evidence type="ECO:0000313" key="2">
    <source>
        <dbReference type="EMBL" id="PTE13364.1"/>
    </source>
</evidence>
<dbReference type="CDD" id="cd02440">
    <property type="entry name" value="AdoMet_MTases"/>
    <property type="match status" value="1"/>
</dbReference>
<dbReference type="GO" id="GO:0032259">
    <property type="term" value="P:methylation"/>
    <property type="evidence" value="ECO:0007669"/>
    <property type="project" value="UniProtKB-KW"/>
</dbReference>
<proteinExistence type="predicted"/>
<feature type="domain" description="Methyltransferase" evidence="1">
    <location>
        <begin position="25"/>
        <end position="115"/>
    </location>
</feature>
<dbReference type="PANTHER" id="PTHR43464:SF89">
    <property type="entry name" value="METHYLTRANSFERASE"/>
    <property type="match status" value="1"/>
</dbReference>
<accession>A0A2T4J632</accession>
<evidence type="ECO:0000313" key="3">
    <source>
        <dbReference type="Proteomes" id="UP000241362"/>
    </source>
</evidence>